<reference evidence="3" key="1">
    <citation type="submission" date="2022-12" db="EMBL/GenBank/DDBJ databases">
        <authorList>
            <person name="Alioto T."/>
            <person name="Alioto T."/>
            <person name="Gomez Garrido J."/>
        </authorList>
    </citation>
    <scope>NUCLEOTIDE SEQUENCE</scope>
</reference>
<keyword evidence="2" id="KW-0812">Transmembrane</keyword>
<keyword evidence="2" id="KW-1133">Transmembrane helix</keyword>
<name>A0AA35L981_9SAUR</name>
<evidence type="ECO:0000256" key="1">
    <source>
        <dbReference type="SAM" id="MobiDB-lite"/>
    </source>
</evidence>
<dbReference type="AlphaFoldDB" id="A0AA35L981"/>
<accession>A0AA35L981</accession>
<feature type="compositionally biased region" description="Basic residues" evidence="1">
    <location>
        <begin position="80"/>
        <end position="89"/>
    </location>
</feature>
<feature type="region of interest" description="Disordered" evidence="1">
    <location>
        <begin position="234"/>
        <end position="256"/>
    </location>
</feature>
<evidence type="ECO:0000256" key="2">
    <source>
        <dbReference type="SAM" id="Phobius"/>
    </source>
</evidence>
<proteinExistence type="predicted"/>
<protein>
    <recommendedName>
        <fullName evidence="5">Transmembrane protein</fullName>
    </recommendedName>
</protein>
<feature type="transmembrane region" description="Helical" evidence="2">
    <location>
        <begin position="14"/>
        <end position="37"/>
    </location>
</feature>
<evidence type="ECO:0000313" key="3">
    <source>
        <dbReference type="EMBL" id="CAI5791643.1"/>
    </source>
</evidence>
<feature type="compositionally biased region" description="Basic and acidic residues" evidence="1">
    <location>
        <begin position="55"/>
        <end position="68"/>
    </location>
</feature>
<organism evidence="3 4">
    <name type="scientific">Podarcis lilfordi</name>
    <name type="common">Lilford's wall lizard</name>
    <dbReference type="NCBI Taxonomy" id="74358"/>
    <lineage>
        <taxon>Eukaryota</taxon>
        <taxon>Metazoa</taxon>
        <taxon>Chordata</taxon>
        <taxon>Craniata</taxon>
        <taxon>Vertebrata</taxon>
        <taxon>Euteleostomi</taxon>
        <taxon>Lepidosauria</taxon>
        <taxon>Squamata</taxon>
        <taxon>Bifurcata</taxon>
        <taxon>Unidentata</taxon>
        <taxon>Episquamata</taxon>
        <taxon>Laterata</taxon>
        <taxon>Lacertibaenia</taxon>
        <taxon>Lacertidae</taxon>
        <taxon>Podarcis</taxon>
    </lineage>
</organism>
<feature type="compositionally biased region" description="Basic and acidic residues" evidence="1">
    <location>
        <begin position="120"/>
        <end position="140"/>
    </location>
</feature>
<dbReference type="Proteomes" id="UP001178461">
    <property type="component" value="Chromosome 13"/>
</dbReference>
<evidence type="ECO:0000313" key="4">
    <source>
        <dbReference type="Proteomes" id="UP001178461"/>
    </source>
</evidence>
<keyword evidence="2" id="KW-0472">Membrane</keyword>
<feature type="region of interest" description="Disordered" evidence="1">
    <location>
        <begin position="38"/>
        <end position="203"/>
    </location>
</feature>
<keyword evidence="4" id="KW-1185">Reference proteome</keyword>
<sequence length="256" mass="27846">MSSKHSSCQEVGDLAIKFLGGLVLLCVANNVIALLCLPPPPFSSKEVPRSKRKREKQEREEQEAKEALEPTSSQEGGRPKSARSTHRASSRPEAAPRTHRHSSSRAALGGGSGVSRRGSRRDGTDGKRPEPSSSARRREQQQQPEELEDPSGRRRRSGQQVPSRSPSPRERRLRAPCPSKILILRTDSKGEVPKGSCGGAPRGQVVYDARWLPCVLGEGGQATLLPQQLRELCGRTPPIRRPGGVSPARVSKEVAK</sequence>
<gene>
    <name evidence="3" type="ORF">PODLI_1B016539</name>
</gene>
<evidence type="ECO:0008006" key="5">
    <source>
        <dbReference type="Google" id="ProtNLM"/>
    </source>
</evidence>
<dbReference type="EMBL" id="OX395138">
    <property type="protein sequence ID" value="CAI5791643.1"/>
    <property type="molecule type" value="Genomic_DNA"/>
</dbReference>